<evidence type="ECO:0000313" key="4">
    <source>
        <dbReference type="EMBL" id="SCF35673.1"/>
    </source>
</evidence>
<evidence type="ECO:0000259" key="2">
    <source>
        <dbReference type="Pfam" id="PF13622"/>
    </source>
</evidence>
<evidence type="ECO:0000256" key="1">
    <source>
        <dbReference type="SAM" id="MobiDB-lite"/>
    </source>
</evidence>
<dbReference type="InterPro" id="IPR042171">
    <property type="entry name" value="Acyl-CoA_hotdog"/>
</dbReference>
<dbReference type="OrthoDB" id="1413770at2"/>
<dbReference type="Pfam" id="PF13622">
    <property type="entry name" value="4HBT_3"/>
    <property type="match status" value="1"/>
</dbReference>
<accession>A0A1C4ZRQ2</accession>
<evidence type="ECO:0000259" key="3">
    <source>
        <dbReference type="Pfam" id="PF20789"/>
    </source>
</evidence>
<keyword evidence="5" id="KW-1185">Reference proteome</keyword>
<dbReference type="RefSeq" id="WP_088984325.1">
    <property type="nucleotide sequence ID" value="NZ_LT607413.1"/>
</dbReference>
<gene>
    <name evidence="4" type="ORF">GA0070618_5679</name>
</gene>
<name>A0A1C4ZRQ2_MICEC</name>
<dbReference type="InterPro" id="IPR029069">
    <property type="entry name" value="HotDog_dom_sf"/>
</dbReference>
<dbReference type="InParanoid" id="A0A1C4ZRQ2"/>
<dbReference type="Pfam" id="PF20789">
    <property type="entry name" value="4HBT_3C"/>
    <property type="match status" value="1"/>
</dbReference>
<dbReference type="AlphaFoldDB" id="A0A1C4ZRQ2"/>
<feature type="domain" description="Acyl-CoA thioesterase-like C-terminal" evidence="3">
    <location>
        <begin position="130"/>
        <end position="261"/>
    </location>
</feature>
<dbReference type="SUPFAM" id="SSF54637">
    <property type="entry name" value="Thioesterase/thiol ester dehydrase-isomerase"/>
    <property type="match status" value="2"/>
</dbReference>
<feature type="domain" description="Acyl-CoA thioesterase-like N-terminal HotDog" evidence="2">
    <location>
        <begin position="23"/>
        <end position="105"/>
    </location>
</feature>
<organism evidence="4 5">
    <name type="scientific">Micromonospora echinospora</name>
    <name type="common">Micromonospora purpurea</name>
    <dbReference type="NCBI Taxonomy" id="1877"/>
    <lineage>
        <taxon>Bacteria</taxon>
        <taxon>Bacillati</taxon>
        <taxon>Actinomycetota</taxon>
        <taxon>Actinomycetes</taxon>
        <taxon>Micromonosporales</taxon>
        <taxon>Micromonosporaceae</taxon>
        <taxon>Micromonospora</taxon>
    </lineage>
</organism>
<dbReference type="Gene3D" id="2.40.160.210">
    <property type="entry name" value="Acyl-CoA thioesterase, double hotdog domain"/>
    <property type="match status" value="1"/>
</dbReference>
<dbReference type="InterPro" id="IPR049450">
    <property type="entry name" value="ACOT8-like_C"/>
</dbReference>
<reference evidence="5" key="1">
    <citation type="submission" date="2016-06" db="EMBL/GenBank/DDBJ databases">
        <authorList>
            <person name="Varghese N."/>
            <person name="Submissions Spin"/>
        </authorList>
    </citation>
    <scope>NUCLEOTIDE SEQUENCE [LARGE SCALE GENOMIC DNA]</scope>
    <source>
        <strain evidence="5">DSM 43816</strain>
    </source>
</reference>
<feature type="region of interest" description="Disordered" evidence="1">
    <location>
        <begin position="1"/>
        <end position="33"/>
    </location>
</feature>
<protein>
    <submittedName>
        <fullName evidence="4">Acyl-CoA thioesterase</fullName>
    </submittedName>
</protein>
<evidence type="ECO:0000313" key="5">
    <source>
        <dbReference type="Proteomes" id="UP000198253"/>
    </source>
</evidence>
<sequence length="270" mass="28898">MSGSEAFYRPDGADTYLPTLHTEGPWDPRYQHGGPPGALLARAAEEHLTGTGLVVARITMEILGPVPCRPVQVRARVERPGRRVQLVRAELRHEGQLLMTATAWAVRPAPAALPVGPTTARGPEPGPEAGRSMVPPPGTPWDCGFLAATEWRFVDGGYDRPGPGAAWVRARHPLLPGEPLSPLQRTVLTVDSANGMSAVLDIEKWMFVPPELTVHVLRPPDGEWLHLAAVTEVAPGCAGLTTGTLSDRHGPVARSAQALFVARQPEPPGR</sequence>
<dbReference type="InterPro" id="IPR049449">
    <property type="entry name" value="TesB_ACOT8-like_N"/>
</dbReference>
<proteinExistence type="predicted"/>
<dbReference type="Proteomes" id="UP000198253">
    <property type="component" value="Chromosome I"/>
</dbReference>
<feature type="region of interest" description="Disordered" evidence="1">
    <location>
        <begin position="115"/>
        <end position="138"/>
    </location>
</feature>
<dbReference type="EMBL" id="LT607413">
    <property type="protein sequence ID" value="SCF35673.1"/>
    <property type="molecule type" value="Genomic_DNA"/>
</dbReference>